<keyword evidence="2" id="KW-0472">Membrane</keyword>
<dbReference type="AlphaFoldDB" id="J3KU47"/>
<name>J3KU47_ORYBR</name>
<evidence type="ECO:0000313" key="3">
    <source>
        <dbReference type="EnsemblPlants" id="OB0041G10030.1"/>
    </source>
</evidence>
<proteinExistence type="predicted"/>
<feature type="transmembrane region" description="Helical" evidence="2">
    <location>
        <begin position="163"/>
        <end position="186"/>
    </location>
</feature>
<keyword evidence="4" id="KW-1185">Reference proteome</keyword>
<evidence type="ECO:0000256" key="1">
    <source>
        <dbReference type="SAM" id="MobiDB-lite"/>
    </source>
</evidence>
<keyword evidence="2" id="KW-1133">Transmembrane helix</keyword>
<feature type="region of interest" description="Disordered" evidence="1">
    <location>
        <begin position="49"/>
        <end position="69"/>
    </location>
</feature>
<dbReference type="HOGENOM" id="CLU_1311844_0_0_1"/>
<protein>
    <submittedName>
        <fullName evidence="3">Uncharacterized protein</fullName>
    </submittedName>
</protein>
<evidence type="ECO:0000313" key="4">
    <source>
        <dbReference type="Proteomes" id="UP000006038"/>
    </source>
</evidence>
<dbReference type="EnsemblPlants" id="OB0041G10030.1">
    <property type="protein sequence ID" value="OB0041G10030.1"/>
    <property type="gene ID" value="OB0041G10030"/>
</dbReference>
<evidence type="ECO:0000256" key="2">
    <source>
        <dbReference type="SAM" id="Phobius"/>
    </source>
</evidence>
<accession>J3KU47</accession>
<keyword evidence="2" id="KW-0812">Transmembrane</keyword>
<organism evidence="3">
    <name type="scientific">Oryza brachyantha</name>
    <name type="common">malo sina</name>
    <dbReference type="NCBI Taxonomy" id="4533"/>
    <lineage>
        <taxon>Eukaryota</taxon>
        <taxon>Viridiplantae</taxon>
        <taxon>Streptophyta</taxon>
        <taxon>Embryophyta</taxon>
        <taxon>Tracheophyta</taxon>
        <taxon>Spermatophyta</taxon>
        <taxon>Magnoliopsida</taxon>
        <taxon>Liliopsida</taxon>
        <taxon>Poales</taxon>
        <taxon>Poaceae</taxon>
        <taxon>BOP clade</taxon>
        <taxon>Oryzoideae</taxon>
        <taxon>Oryzeae</taxon>
        <taxon>Oryzinae</taxon>
        <taxon>Oryza</taxon>
    </lineage>
</organism>
<dbReference type="Proteomes" id="UP000006038">
    <property type="component" value="Unassembled WGS sequence"/>
</dbReference>
<dbReference type="Gramene" id="OB0041G10030.1">
    <property type="protein sequence ID" value="OB0041G10030.1"/>
    <property type="gene ID" value="OB0041G10030"/>
</dbReference>
<reference evidence="3" key="1">
    <citation type="submission" date="2015-06" db="UniProtKB">
        <authorList>
            <consortium name="EnsemblPlants"/>
        </authorList>
    </citation>
    <scope>IDENTIFICATION</scope>
</reference>
<feature type="compositionally biased region" description="Polar residues" evidence="1">
    <location>
        <begin position="51"/>
        <end position="60"/>
    </location>
</feature>
<sequence>MALSPIPELATHYKNRDRSQPFLLCINSTPCHLPAANIGPTALFSRAQGVTPPTSLTQDDSAPLRPTPLLPAAPLPHAAVIVLSRRQMMDGLMGKGLCPKEWVKTAANGRKAYGRKTLTTSPLELEEEIDQYAHYPEENHRRHQRSRVPGRCLWRMCDHRTSCFYYLIYLFIICKLFGLPLTHPWLVGSLILTPDFGYINHGYSTHNYVK</sequence>